<dbReference type="InterPro" id="IPR036236">
    <property type="entry name" value="Znf_C2H2_sf"/>
</dbReference>
<dbReference type="GO" id="GO:0005634">
    <property type="term" value="C:nucleus"/>
    <property type="evidence" value="ECO:0007669"/>
    <property type="project" value="UniProtKB-SubCell"/>
</dbReference>
<evidence type="ECO:0000256" key="7">
    <source>
        <dbReference type="ARBA" id="ARBA00022833"/>
    </source>
</evidence>
<dbReference type="OrthoDB" id="24683at2759"/>
<dbReference type="GO" id="GO:0042254">
    <property type="term" value="P:ribosome biogenesis"/>
    <property type="evidence" value="ECO:0007669"/>
    <property type="project" value="UniProtKB-KW"/>
</dbReference>
<dbReference type="SUPFAM" id="SSF57667">
    <property type="entry name" value="beta-beta-alpha zinc fingers"/>
    <property type="match status" value="1"/>
</dbReference>
<evidence type="ECO:0000256" key="9">
    <source>
        <dbReference type="SAM" id="MobiDB-lite"/>
    </source>
</evidence>
<protein>
    <submittedName>
        <fullName evidence="11">Zinc finger protein bud20</fullName>
    </submittedName>
</protein>
<evidence type="ECO:0000256" key="2">
    <source>
        <dbReference type="ARBA" id="ARBA00004496"/>
    </source>
</evidence>
<evidence type="ECO:0000256" key="1">
    <source>
        <dbReference type="ARBA" id="ARBA00004123"/>
    </source>
</evidence>
<keyword evidence="8" id="KW-0539">Nucleus</keyword>
<dbReference type="GO" id="GO:0008270">
    <property type="term" value="F:zinc ion binding"/>
    <property type="evidence" value="ECO:0007669"/>
    <property type="project" value="UniProtKB-KW"/>
</dbReference>
<proteinExistence type="predicted"/>
<keyword evidence="7" id="KW-0862">Zinc</keyword>
<evidence type="ECO:0000256" key="4">
    <source>
        <dbReference type="ARBA" id="ARBA00022517"/>
    </source>
</evidence>
<keyword evidence="6" id="KW-0863">Zinc-finger</keyword>
<evidence type="ECO:0000313" key="11">
    <source>
        <dbReference type="EMBL" id="KAH9822833.1"/>
    </source>
</evidence>
<accession>A0A9W7VZK1</accession>
<dbReference type="PANTHER" id="PTHR46095:SF1">
    <property type="entry name" value="ZINC FINGER PROTEIN 593"/>
    <property type="match status" value="1"/>
</dbReference>
<dbReference type="GO" id="GO:0005737">
    <property type="term" value="C:cytoplasm"/>
    <property type="evidence" value="ECO:0007669"/>
    <property type="project" value="UniProtKB-SubCell"/>
</dbReference>
<dbReference type="PANTHER" id="PTHR46095">
    <property type="entry name" value="ZINC FINGER PROTEIN 593"/>
    <property type="match status" value="1"/>
</dbReference>
<evidence type="ECO:0000259" key="10">
    <source>
        <dbReference type="Pfam" id="PF12171"/>
    </source>
</evidence>
<sequence length="113" mass="12536">MPAIRGSQSKRKARRHAAIRDLDQIHADLHSPHHLRHHHDTKAPEDLPAFGQWYCVPCAKWFESEHNFKEADAAVGLTTDNGILTKKPDRRGEDEAMTGGEEGGGAADAHVVR</sequence>
<keyword evidence="12" id="KW-1185">Reference proteome</keyword>
<dbReference type="InterPro" id="IPR022755">
    <property type="entry name" value="Znf_C2H2_jaz"/>
</dbReference>
<evidence type="ECO:0000256" key="3">
    <source>
        <dbReference type="ARBA" id="ARBA00022490"/>
    </source>
</evidence>
<evidence type="ECO:0000256" key="6">
    <source>
        <dbReference type="ARBA" id="ARBA00022771"/>
    </source>
</evidence>
<dbReference type="AlphaFoldDB" id="A0A9W7VZK1"/>
<comment type="caution">
    <text evidence="11">The sequence shown here is derived from an EMBL/GenBank/DDBJ whole genome shotgun (WGS) entry which is preliminary data.</text>
</comment>
<feature type="domain" description="Zinc finger double-stranded RNA binding" evidence="10">
    <location>
        <begin position="52"/>
        <end position="69"/>
    </location>
</feature>
<feature type="region of interest" description="Disordered" evidence="9">
    <location>
        <begin position="81"/>
        <end position="113"/>
    </location>
</feature>
<keyword evidence="5" id="KW-0479">Metal-binding</keyword>
<keyword evidence="4" id="KW-0690">Ribosome biogenesis</keyword>
<reference evidence="11 12" key="2">
    <citation type="journal article" date="2021" name="Curr. Genet.">
        <title>Genetic response to nitrogen starvation in the aggressive Eucalyptus foliar pathogen Teratosphaeria destructans.</title>
        <authorList>
            <person name="Havenga M."/>
            <person name="Wingfield B.D."/>
            <person name="Wingfield M.J."/>
            <person name="Dreyer L.L."/>
            <person name="Roets F."/>
            <person name="Aylward J."/>
        </authorList>
    </citation>
    <scope>NUCLEOTIDE SEQUENCE [LARGE SCALE GENOMIC DNA]</scope>
    <source>
        <strain evidence="11">CMW44962</strain>
    </source>
</reference>
<organism evidence="11 12">
    <name type="scientific">Teratosphaeria destructans</name>
    <dbReference type="NCBI Taxonomy" id="418781"/>
    <lineage>
        <taxon>Eukaryota</taxon>
        <taxon>Fungi</taxon>
        <taxon>Dikarya</taxon>
        <taxon>Ascomycota</taxon>
        <taxon>Pezizomycotina</taxon>
        <taxon>Dothideomycetes</taxon>
        <taxon>Dothideomycetidae</taxon>
        <taxon>Mycosphaerellales</taxon>
        <taxon>Teratosphaeriaceae</taxon>
        <taxon>Teratosphaeria</taxon>
    </lineage>
</organism>
<dbReference type="Pfam" id="PF12171">
    <property type="entry name" value="zf-C2H2_jaz"/>
    <property type="match status" value="1"/>
</dbReference>
<evidence type="ECO:0000256" key="8">
    <source>
        <dbReference type="ARBA" id="ARBA00023242"/>
    </source>
</evidence>
<evidence type="ECO:0000256" key="5">
    <source>
        <dbReference type="ARBA" id="ARBA00022723"/>
    </source>
</evidence>
<dbReference type="Gene3D" id="3.30.160.60">
    <property type="entry name" value="Classic Zinc Finger"/>
    <property type="match status" value="1"/>
</dbReference>
<gene>
    <name evidence="11" type="ORF">Tdes44962_MAKER04666</name>
</gene>
<dbReference type="Proteomes" id="UP001138500">
    <property type="component" value="Unassembled WGS sequence"/>
</dbReference>
<evidence type="ECO:0000313" key="12">
    <source>
        <dbReference type="Proteomes" id="UP001138500"/>
    </source>
</evidence>
<dbReference type="EMBL" id="RIBY02002201">
    <property type="protein sequence ID" value="KAH9822833.1"/>
    <property type="molecule type" value="Genomic_DNA"/>
</dbReference>
<dbReference type="InterPro" id="IPR051879">
    <property type="entry name" value="C2H2-ZF_Maturation_Protein"/>
</dbReference>
<keyword evidence="3" id="KW-0963">Cytoplasm</keyword>
<reference evidence="11 12" key="1">
    <citation type="journal article" date="2018" name="IMA Fungus">
        <title>IMA Genome-F 10: Nine draft genome sequences of Claviceps purpurea s.lat., including C. arundinis, C. humidiphila, and C. cf. spartinae, pseudomolecules for the pitch canker pathogen Fusarium circinatum, draft genome of Davidsoniella eucalypti, Grosmannia galeiformis, Quambalaria eucalypti, and Teratosphaeria destructans.</title>
        <authorList>
            <person name="Wingfield B.D."/>
            <person name="Liu M."/>
            <person name="Nguyen H.D."/>
            <person name="Lane F.A."/>
            <person name="Morgan S.W."/>
            <person name="De Vos L."/>
            <person name="Wilken P.M."/>
            <person name="Duong T.A."/>
            <person name="Aylward J."/>
            <person name="Coetzee M.P."/>
            <person name="Dadej K."/>
            <person name="De Beer Z.W."/>
            <person name="Findlay W."/>
            <person name="Havenga M."/>
            <person name="Kolarik M."/>
            <person name="Menzies J.G."/>
            <person name="Naidoo K."/>
            <person name="Pochopski O."/>
            <person name="Shoukouhi P."/>
            <person name="Santana Q.C."/>
            <person name="Seifert K.A."/>
            <person name="Soal N."/>
            <person name="Steenkamp E.T."/>
            <person name="Tatham C.T."/>
            <person name="van der Nest M.A."/>
            <person name="Wingfield M.J."/>
        </authorList>
    </citation>
    <scope>NUCLEOTIDE SEQUENCE [LARGE SCALE GENOMIC DNA]</scope>
    <source>
        <strain evidence="11">CMW44962</strain>
    </source>
</reference>
<name>A0A9W7VZK1_9PEZI</name>
<comment type="subcellular location">
    <subcellularLocation>
        <location evidence="2">Cytoplasm</location>
    </subcellularLocation>
    <subcellularLocation>
        <location evidence="1">Nucleus</location>
    </subcellularLocation>
</comment>